<evidence type="ECO:0000256" key="6">
    <source>
        <dbReference type="PROSITE-ProRule" id="PRU10060"/>
    </source>
</evidence>
<dbReference type="InterPro" id="IPR001701">
    <property type="entry name" value="Glyco_hydro_9"/>
</dbReference>
<dbReference type="KEGG" id="dpf:ON006_02230"/>
<sequence length="589" mass="65321">MNIKSFSQAYPAIFVAVILNVMCSVYSSAQISTDIRLNQVGFYPKGQKLAVVVGEKSQVFEIKDAASGKTVLKGKLSEPRSNQHSGKISRFADFTTIQKKGKYIVEIPGLGKSASFEIKENIHREVAEAALKGFYYQRASVGLPEKFAGKWARPAGHPDDKILVHASAISEGRPENTSISSTRGWYDAGDYNKYVVNSGITMGTLLSLYEDFPSYFEDFNVNIPESNNSVPDLLDEVIWNLRWMLTMQDPADGGVYHKLTNPRFDGMVMPDAAKNPRYVVQKNTVATLDFVAVMAQSGRIFRAFESKFPGLADSCMTASVKAWEWAKKNPAIFYNQEELNKKFDPDIVTGAYGDRDASDEWVWASAEMYASTGKPGYIKDIPFRTNEPMALPTWSQVRTLGYYTLIRFSETLKLEAQLEKQLKTSVTTYADELLKDLEKQPYHTVMGKNSKDYAWGSSSVAANQGIALLYAFKISADQKYVRAALGNLDYMLGRNATGYCFLTGFGSKRVMHPHHRPSIADGIVDPIPGLLSGGPNPGQQDKCTTYASKFADESFTDDDCSYASNEIAINWNAPLVYLAAAIEAIMAKK</sequence>
<dbReference type="InterPro" id="IPR013783">
    <property type="entry name" value="Ig-like_fold"/>
</dbReference>
<dbReference type="SUPFAM" id="SSF81296">
    <property type="entry name" value="E set domains"/>
    <property type="match status" value="1"/>
</dbReference>
<dbReference type="GO" id="GO:0030245">
    <property type="term" value="P:cellulose catabolic process"/>
    <property type="evidence" value="ECO:0007669"/>
    <property type="project" value="UniProtKB-KW"/>
</dbReference>
<keyword evidence="3 6" id="KW-0119">Carbohydrate metabolism</keyword>
<evidence type="ECO:0000256" key="7">
    <source>
        <dbReference type="RuleBase" id="RU361166"/>
    </source>
</evidence>
<proteinExistence type="inferred from homology"/>
<comment type="similarity">
    <text evidence="1 6 7">Belongs to the glycosyl hydrolase 9 (cellulase E) family.</text>
</comment>
<dbReference type="AlphaFoldDB" id="A0A9E8NA29"/>
<comment type="catalytic activity">
    <reaction evidence="7">
        <text>Endohydrolysis of (1-&gt;4)-beta-D-glucosidic linkages in cellulose, lichenin and cereal beta-D-glucans.</text>
        <dbReference type="EC" id="3.2.1.4"/>
    </reaction>
</comment>
<dbReference type="PROSITE" id="PS00698">
    <property type="entry name" value="GH9_3"/>
    <property type="match status" value="1"/>
</dbReference>
<dbReference type="InterPro" id="IPR008928">
    <property type="entry name" value="6-hairpin_glycosidase_sf"/>
</dbReference>
<dbReference type="GO" id="GO:0008810">
    <property type="term" value="F:cellulase activity"/>
    <property type="evidence" value="ECO:0007669"/>
    <property type="project" value="UniProtKB-EC"/>
</dbReference>
<feature type="active site" evidence="6">
    <location>
        <position position="566"/>
    </location>
</feature>
<evidence type="ECO:0000259" key="8">
    <source>
        <dbReference type="Pfam" id="PF00759"/>
    </source>
</evidence>
<dbReference type="InterPro" id="IPR004197">
    <property type="entry name" value="Cellulase_Ig-like"/>
</dbReference>
<dbReference type="PANTHER" id="PTHR22298">
    <property type="entry name" value="ENDO-1,4-BETA-GLUCANASE"/>
    <property type="match status" value="1"/>
</dbReference>
<feature type="domain" description="Glycoside hydrolase family 9" evidence="8">
    <location>
        <begin position="125"/>
        <end position="578"/>
    </location>
</feature>
<accession>A0A9E8NA29</accession>
<evidence type="ECO:0000256" key="4">
    <source>
        <dbReference type="ARBA" id="ARBA00023295"/>
    </source>
</evidence>
<dbReference type="Proteomes" id="UP001164653">
    <property type="component" value="Chromosome"/>
</dbReference>
<dbReference type="CDD" id="cd02850">
    <property type="entry name" value="E_set_Cellulase_N"/>
    <property type="match status" value="1"/>
</dbReference>
<protein>
    <recommendedName>
        <fullName evidence="7">Endoglucanase</fullName>
        <ecNumber evidence="7">3.2.1.4</ecNumber>
    </recommendedName>
</protein>
<name>A0A9E8NA29_9BACT</name>
<organism evidence="10 11">
    <name type="scientific">Dyadobacter pollutisoli</name>
    <dbReference type="NCBI Taxonomy" id="2910158"/>
    <lineage>
        <taxon>Bacteria</taxon>
        <taxon>Pseudomonadati</taxon>
        <taxon>Bacteroidota</taxon>
        <taxon>Cytophagia</taxon>
        <taxon>Cytophagales</taxon>
        <taxon>Spirosomataceae</taxon>
        <taxon>Dyadobacter</taxon>
    </lineage>
</organism>
<dbReference type="Gene3D" id="2.60.40.10">
    <property type="entry name" value="Immunoglobulins"/>
    <property type="match status" value="1"/>
</dbReference>
<evidence type="ECO:0000256" key="2">
    <source>
        <dbReference type="ARBA" id="ARBA00022801"/>
    </source>
</evidence>
<dbReference type="Pfam" id="PF02927">
    <property type="entry name" value="CelD_N"/>
    <property type="match status" value="1"/>
</dbReference>
<feature type="domain" description="Cellulase Ig-like" evidence="9">
    <location>
        <begin position="32"/>
        <end position="111"/>
    </location>
</feature>
<evidence type="ECO:0000256" key="1">
    <source>
        <dbReference type="ARBA" id="ARBA00007072"/>
    </source>
</evidence>
<keyword evidence="11" id="KW-1185">Reference proteome</keyword>
<reference evidence="10" key="1">
    <citation type="submission" date="2022-11" db="EMBL/GenBank/DDBJ databases">
        <title>Dyadobacter pollutisoli sp. nov., isolated from plastic dumped soil.</title>
        <authorList>
            <person name="Kim J.M."/>
            <person name="Kim K.R."/>
            <person name="Lee J.K."/>
            <person name="Hao L."/>
            <person name="Jeon C.O."/>
        </authorList>
    </citation>
    <scope>NUCLEOTIDE SEQUENCE</scope>
    <source>
        <strain evidence="10">U1</strain>
    </source>
</reference>
<gene>
    <name evidence="10" type="ORF">ON006_02230</name>
</gene>
<dbReference type="Pfam" id="PF00759">
    <property type="entry name" value="Glyco_hydro_9"/>
    <property type="match status" value="1"/>
</dbReference>
<dbReference type="Gene3D" id="1.50.10.10">
    <property type="match status" value="1"/>
</dbReference>
<evidence type="ECO:0000313" key="11">
    <source>
        <dbReference type="Proteomes" id="UP001164653"/>
    </source>
</evidence>
<evidence type="ECO:0000256" key="5">
    <source>
        <dbReference type="ARBA" id="ARBA00023326"/>
    </source>
</evidence>
<keyword evidence="5 6" id="KW-0624">Polysaccharide degradation</keyword>
<dbReference type="RefSeq" id="WP_244823483.1">
    <property type="nucleotide sequence ID" value="NZ_CP112998.1"/>
</dbReference>
<dbReference type="InterPro" id="IPR012341">
    <property type="entry name" value="6hp_glycosidase-like_sf"/>
</dbReference>
<dbReference type="InterPro" id="IPR033126">
    <property type="entry name" value="Glyco_hydro_9_Asp/Glu_AS"/>
</dbReference>
<evidence type="ECO:0000259" key="9">
    <source>
        <dbReference type="Pfam" id="PF02927"/>
    </source>
</evidence>
<feature type="active site" evidence="6">
    <location>
        <position position="557"/>
    </location>
</feature>
<keyword evidence="4 6" id="KW-0326">Glycosidase</keyword>
<evidence type="ECO:0000256" key="3">
    <source>
        <dbReference type="ARBA" id="ARBA00023277"/>
    </source>
</evidence>
<evidence type="ECO:0000313" key="10">
    <source>
        <dbReference type="EMBL" id="WAC12784.1"/>
    </source>
</evidence>
<dbReference type="EC" id="3.2.1.4" evidence="7"/>
<dbReference type="EMBL" id="CP112998">
    <property type="protein sequence ID" value="WAC12784.1"/>
    <property type="molecule type" value="Genomic_DNA"/>
</dbReference>
<keyword evidence="7" id="KW-0136">Cellulose degradation</keyword>
<dbReference type="SUPFAM" id="SSF48208">
    <property type="entry name" value="Six-hairpin glycosidases"/>
    <property type="match status" value="1"/>
</dbReference>
<dbReference type="InterPro" id="IPR014756">
    <property type="entry name" value="Ig_E-set"/>
</dbReference>
<keyword evidence="2 6" id="KW-0378">Hydrolase</keyword>